<dbReference type="InParanoid" id="A0A061FQB2"/>
<feature type="region of interest" description="Disordered" evidence="1">
    <location>
        <begin position="1"/>
        <end position="38"/>
    </location>
</feature>
<evidence type="ECO:0000313" key="3">
    <source>
        <dbReference type="Proteomes" id="UP000026915"/>
    </source>
</evidence>
<reference evidence="2 3" key="1">
    <citation type="journal article" date="2013" name="Genome Biol.">
        <title>The genome sequence of the most widely cultivated cacao type and its use to identify candidate genes regulating pod color.</title>
        <authorList>
            <person name="Motamayor J.C."/>
            <person name="Mockaitis K."/>
            <person name="Schmutz J."/>
            <person name="Haiminen N."/>
            <person name="Iii D.L."/>
            <person name="Cornejo O."/>
            <person name="Findley S.D."/>
            <person name="Zheng P."/>
            <person name="Utro F."/>
            <person name="Royaert S."/>
            <person name="Saski C."/>
            <person name="Jenkins J."/>
            <person name="Podicheti R."/>
            <person name="Zhao M."/>
            <person name="Scheffler B.E."/>
            <person name="Stack J.C."/>
            <person name="Feltus F.A."/>
            <person name="Mustiga G.M."/>
            <person name="Amores F."/>
            <person name="Phillips W."/>
            <person name="Marelli J.P."/>
            <person name="May G.D."/>
            <person name="Shapiro H."/>
            <person name="Ma J."/>
            <person name="Bustamante C.D."/>
            <person name="Schnell R.J."/>
            <person name="Main D."/>
            <person name="Gilbert D."/>
            <person name="Parida L."/>
            <person name="Kuhn D.N."/>
        </authorList>
    </citation>
    <scope>NUCLEOTIDE SEQUENCE [LARGE SCALE GENOMIC DNA]</scope>
    <source>
        <strain evidence="3">cv. Matina 1-6</strain>
    </source>
</reference>
<accession>A0A061FQB2</accession>
<keyword evidence="3" id="KW-1185">Reference proteome</keyword>
<dbReference type="AlphaFoldDB" id="A0A061FQB2"/>
<dbReference type="Gramene" id="EOY16684">
    <property type="protein sequence ID" value="EOY16684"/>
    <property type="gene ID" value="TCM_035517"/>
</dbReference>
<gene>
    <name evidence="2" type="ORF">TCM_035517</name>
</gene>
<dbReference type="HOGENOM" id="CLU_1638394_0_0_1"/>
<dbReference type="EMBL" id="CM001886">
    <property type="protein sequence ID" value="EOY16684.1"/>
    <property type="molecule type" value="Genomic_DNA"/>
</dbReference>
<protein>
    <submittedName>
        <fullName evidence="2">Uncharacterized protein</fullName>
    </submittedName>
</protein>
<dbReference type="Proteomes" id="UP000026915">
    <property type="component" value="Chromosome 8"/>
</dbReference>
<proteinExistence type="predicted"/>
<evidence type="ECO:0000256" key="1">
    <source>
        <dbReference type="SAM" id="MobiDB-lite"/>
    </source>
</evidence>
<feature type="compositionally biased region" description="Polar residues" evidence="1">
    <location>
        <begin position="10"/>
        <end position="22"/>
    </location>
</feature>
<organism evidence="2 3">
    <name type="scientific">Theobroma cacao</name>
    <name type="common">Cacao</name>
    <name type="synonym">Cocoa</name>
    <dbReference type="NCBI Taxonomy" id="3641"/>
    <lineage>
        <taxon>Eukaryota</taxon>
        <taxon>Viridiplantae</taxon>
        <taxon>Streptophyta</taxon>
        <taxon>Embryophyta</taxon>
        <taxon>Tracheophyta</taxon>
        <taxon>Spermatophyta</taxon>
        <taxon>Magnoliopsida</taxon>
        <taxon>eudicotyledons</taxon>
        <taxon>Gunneridae</taxon>
        <taxon>Pentapetalae</taxon>
        <taxon>rosids</taxon>
        <taxon>malvids</taxon>
        <taxon>Malvales</taxon>
        <taxon>Malvaceae</taxon>
        <taxon>Byttnerioideae</taxon>
        <taxon>Theobroma</taxon>
    </lineage>
</organism>
<evidence type="ECO:0000313" key="2">
    <source>
        <dbReference type="EMBL" id="EOY16684.1"/>
    </source>
</evidence>
<sequence>MAYHPKHTKSTSNHSKASTFEATPSSQPPPLPTPHSDDCFFKWNSSHPSLERQFNKDFAKRDVKPGQACKKIVNDPKFAGDEDHENTFAKPSVIPSAAPRVGPSAHPSIGRSYPFMSTTFDNGQAYSRLLSFMESMDACVVHRLDALEAQNRKLLYRQQLLKEQFTTFCAQFPLLA</sequence>
<name>A0A061FQB2_THECC</name>